<keyword evidence="6" id="KW-0812">Transmembrane</keyword>
<dbReference type="InterPro" id="IPR036396">
    <property type="entry name" value="Cyt_P450_sf"/>
</dbReference>
<dbReference type="Proteomes" id="UP000193144">
    <property type="component" value="Unassembled WGS sequence"/>
</dbReference>
<dbReference type="GO" id="GO:0020037">
    <property type="term" value="F:heme binding"/>
    <property type="evidence" value="ECO:0007669"/>
    <property type="project" value="InterPro"/>
</dbReference>
<dbReference type="GO" id="GO:0005506">
    <property type="term" value="F:iron ion binding"/>
    <property type="evidence" value="ECO:0007669"/>
    <property type="project" value="InterPro"/>
</dbReference>
<feature type="transmembrane region" description="Helical" evidence="6">
    <location>
        <begin position="70"/>
        <end position="93"/>
    </location>
</feature>
<sequence>MTLPVDLWGQIAGSFLVSQALAAATGLIIAYYSARVIYNLHFHPLSKYPGPRLVAATDLWWAYASTSGKYPWIIEGVLANMAILSVLLLMSSFSLSQRQQKSKNLELFVQVGYDAPDTGDNGISGEPDPIKHREIARKLAPAFSTRNFKAKEATVHKYIDVFVNKMREVGDGTQGAELQRWADWLALDLSADMTYGREVGQMRDMMDSVLLSSTLKLNLFLTMSQVTRKFRLFTALTYLTIPPSVWLAMSKLLKMNAQDVKMRIERRGKTEHLD</sequence>
<evidence type="ECO:0000256" key="1">
    <source>
        <dbReference type="ARBA" id="ARBA00001971"/>
    </source>
</evidence>
<evidence type="ECO:0000256" key="4">
    <source>
        <dbReference type="ARBA" id="ARBA00022723"/>
    </source>
</evidence>
<comment type="similarity">
    <text evidence="2">Belongs to the cytochrome P450 family.</text>
</comment>
<dbReference type="SUPFAM" id="SSF48264">
    <property type="entry name" value="Cytochrome P450"/>
    <property type="match status" value="1"/>
</dbReference>
<gene>
    <name evidence="7" type="ORF">BCR34DRAFT_589422</name>
</gene>
<evidence type="ECO:0000256" key="5">
    <source>
        <dbReference type="ARBA" id="ARBA00023004"/>
    </source>
</evidence>
<feature type="transmembrane region" description="Helical" evidence="6">
    <location>
        <begin position="232"/>
        <end position="253"/>
    </location>
</feature>
<comment type="cofactor">
    <cofactor evidence="1">
        <name>heme</name>
        <dbReference type="ChEBI" id="CHEBI:30413"/>
    </cofactor>
</comment>
<proteinExistence type="inferred from homology"/>
<reference evidence="7 8" key="1">
    <citation type="submission" date="2016-07" db="EMBL/GenBank/DDBJ databases">
        <title>Pervasive Adenine N6-methylation of Active Genes in Fungi.</title>
        <authorList>
            <consortium name="DOE Joint Genome Institute"/>
            <person name="Mondo S.J."/>
            <person name="Dannebaum R.O."/>
            <person name="Kuo R.C."/>
            <person name="Labutti K."/>
            <person name="Haridas S."/>
            <person name="Kuo A."/>
            <person name="Salamov A."/>
            <person name="Ahrendt S.R."/>
            <person name="Lipzen A."/>
            <person name="Sullivan W."/>
            <person name="Andreopoulos W.B."/>
            <person name="Clum A."/>
            <person name="Lindquist E."/>
            <person name="Daum C."/>
            <person name="Ramamoorthy G.K."/>
            <person name="Gryganskyi A."/>
            <person name="Culley D."/>
            <person name="Magnuson J.K."/>
            <person name="James T.Y."/>
            <person name="O'Malley M.A."/>
            <person name="Stajich J.E."/>
            <person name="Spatafora J.W."/>
            <person name="Visel A."/>
            <person name="Grigoriev I.V."/>
        </authorList>
    </citation>
    <scope>NUCLEOTIDE SEQUENCE [LARGE SCALE GENOMIC DNA]</scope>
    <source>
        <strain evidence="7 8">CBS 115471</strain>
    </source>
</reference>
<dbReference type="EMBL" id="MCFA01000088">
    <property type="protein sequence ID" value="ORY09318.1"/>
    <property type="molecule type" value="Genomic_DNA"/>
</dbReference>
<dbReference type="GO" id="GO:0016705">
    <property type="term" value="F:oxidoreductase activity, acting on paired donors, with incorporation or reduction of molecular oxygen"/>
    <property type="evidence" value="ECO:0007669"/>
    <property type="project" value="InterPro"/>
</dbReference>
<evidence type="ECO:0000313" key="8">
    <source>
        <dbReference type="Proteomes" id="UP000193144"/>
    </source>
</evidence>
<dbReference type="PANTHER" id="PTHR24305">
    <property type="entry name" value="CYTOCHROME P450"/>
    <property type="match status" value="1"/>
</dbReference>
<dbReference type="PANTHER" id="PTHR24305:SF210">
    <property type="entry name" value="CYTOCHROME P450 MONOOXYGENASE ASQL-RELATED"/>
    <property type="match status" value="1"/>
</dbReference>
<protein>
    <recommendedName>
        <fullName evidence="9">Cytochrome P450</fullName>
    </recommendedName>
</protein>
<evidence type="ECO:0008006" key="9">
    <source>
        <dbReference type="Google" id="ProtNLM"/>
    </source>
</evidence>
<organism evidence="7 8">
    <name type="scientific">Clohesyomyces aquaticus</name>
    <dbReference type="NCBI Taxonomy" id="1231657"/>
    <lineage>
        <taxon>Eukaryota</taxon>
        <taxon>Fungi</taxon>
        <taxon>Dikarya</taxon>
        <taxon>Ascomycota</taxon>
        <taxon>Pezizomycotina</taxon>
        <taxon>Dothideomycetes</taxon>
        <taxon>Pleosporomycetidae</taxon>
        <taxon>Pleosporales</taxon>
        <taxon>Lindgomycetaceae</taxon>
        <taxon>Clohesyomyces</taxon>
    </lineage>
</organism>
<dbReference type="AlphaFoldDB" id="A0A1Y1ZGC6"/>
<comment type="caution">
    <text evidence="7">The sequence shown here is derived from an EMBL/GenBank/DDBJ whole genome shotgun (WGS) entry which is preliminary data.</text>
</comment>
<evidence type="ECO:0000313" key="7">
    <source>
        <dbReference type="EMBL" id="ORY09318.1"/>
    </source>
</evidence>
<keyword evidence="6" id="KW-0472">Membrane</keyword>
<keyword evidence="6" id="KW-1133">Transmembrane helix</keyword>
<evidence type="ECO:0000256" key="6">
    <source>
        <dbReference type="SAM" id="Phobius"/>
    </source>
</evidence>
<keyword evidence="4" id="KW-0479">Metal-binding</keyword>
<accession>A0A1Y1ZGC6</accession>
<dbReference type="Gene3D" id="1.10.630.10">
    <property type="entry name" value="Cytochrome P450"/>
    <property type="match status" value="1"/>
</dbReference>
<dbReference type="GO" id="GO:0004497">
    <property type="term" value="F:monooxygenase activity"/>
    <property type="evidence" value="ECO:0007669"/>
    <property type="project" value="InterPro"/>
</dbReference>
<dbReference type="OrthoDB" id="1470350at2759"/>
<keyword evidence="3" id="KW-0349">Heme</keyword>
<evidence type="ECO:0000256" key="2">
    <source>
        <dbReference type="ARBA" id="ARBA00010617"/>
    </source>
</evidence>
<feature type="transmembrane region" description="Helical" evidence="6">
    <location>
        <begin position="12"/>
        <end position="34"/>
    </location>
</feature>
<name>A0A1Y1ZGC6_9PLEO</name>
<dbReference type="STRING" id="1231657.A0A1Y1ZGC6"/>
<evidence type="ECO:0000256" key="3">
    <source>
        <dbReference type="ARBA" id="ARBA00022617"/>
    </source>
</evidence>
<keyword evidence="5" id="KW-0408">Iron</keyword>
<dbReference type="InterPro" id="IPR050121">
    <property type="entry name" value="Cytochrome_P450_monoxygenase"/>
</dbReference>
<keyword evidence="8" id="KW-1185">Reference proteome</keyword>